<protein>
    <submittedName>
        <fullName evidence="4">CRTAC1 family protein</fullName>
    </submittedName>
</protein>
<dbReference type="SUPFAM" id="SSF69318">
    <property type="entry name" value="Integrin alpha N-terminal domain"/>
    <property type="match status" value="1"/>
</dbReference>
<evidence type="ECO:0000256" key="1">
    <source>
        <dbReference type="ARBA" id="ARBA00022729"/>
    </source>
</evidence>
<evidence type="ECO:0000313" key="5">
    <source>
        <dbReference type="Proteomes" id="UP000676079"/>
    </source>
</evidence>
<dbReference type="Proteomes" id="UP000676079">
    <property type="component" value="Chromosome"/>
</dbReference>
<feature type="signal peptide" evidence="2">
    <location>
        <begin position="1"/>
        <end position="24"/>
    </location>
</feature>
<accession>A0ABX8BVK8</accession>
<dbReference type="PANTHER" id="PTHR16026:SF0">
    <property type="entry name" value="CARTILAGE ACIDIC PROTEIN 1"/>
    <property type="match status" value="1"/>
</dbReference>
<name>A0ABX8BVK8_9ACTN</name>
<evidence type="ECO:0000259" key="3">
    <source>
        <dbReference type="Pfam" id="PF07593"/>
    </source>
</evidence>
<keyword evidence="1 2" id="KW-0732">Signal</keyword>
<dbReference type="RefSeq" id="WP_220560305.1">
    <property type="nucleotide sequence ID" value="NZ_CP074133.1"/>
</dbReference>
<dbReference type="InterPro" id="IPR028994">
    <property type="entry name" value="Integrin_alpha_N"/>
</dbReference>
<dbReference type="Pfam" id="PF13517">
    <property type="entry name" value="FG-GAP_3"/>
    <property type="match status" value="1"/>
</dbReference>
<evidence type="ECO:0000313" key="4">
    <source>
        <dbReference type="EMBL" id="QUX24846.1"/>
    </source>
</evidence>
<organism evidence="4 5">
    <name type="scientific">Nocardiopsis changdeensis</name>
    <dbReference type="NCBI Taxonomy" id="2831969"/>
    <lineage>
        <taxon>Bacteria</taxon>
        <taxon>Bacillati</taxon>
        <taxon>Actinomycetota</taxon>
        <taxon>Actinomycetes</taxon>
        <taxon>Streptosporangiales</taxon>
        <taxon>Nocardiopsidaceae</taxon>
        <taxon>Nocardiopsis</taxon>
    </lineage>
</organism>
<evidence type="ECO:0000256" key="2">
    <source>
        <dbReference type="SAM" id="SignalP"/>
    </source>
</evidence>
<sequence length="637" mass="67179">MRPMFRLMRIAVAIVLVGTLAVLTQRPTPTGADAAELAAGFSFTRLALNGEPPDAAGYREVAPALEHFGGWISAVGAAVALTDLRGSGRPADACLVDPRDDGVTLRSVPGSGTPDYAPVELVPDGLPYDRTMAPMGCVPADLDADGDTDLLVYYWGRSPVMFLNTSGPGDGTAPTAAGFAAHELVEPMQVWNTTTVNVADIDGSGHPDLLIGNYFPDGARVLDPEADDETRMQMQDGMGLANNAGRNRLLLTEPSGAPDTPPLVTDAGTALPEPAVTGWTLATGAQDLTGDGLPELYIANDFGNDHLLVNRSTPGSVSLEIVRGERDMVTPKSGVLGNDSYKGMGVAFTYDAGADLPTIVVSNITTPYALHESNFAFVPDGEGADLLEGRVPYRQESESLGLSRGGWSWDVKAGDFDNDGTDELMQATGFLKGDTDRWPQLQELAMGNDELLRHPWAWPVFTEGDDLSGHEHNPFWVRDPDGRYTDLAAPLGLDTTEVSRAIALGDIDGDGLLDAVVANQWEDSTVLVNEAPDAPPGAVLRPLVPAVAAEGEDGWRPAVGASVTVREGGSPHQTRQLFPANGHTGVSAGELHLALPETGTLPVTVTWRSTDGTVHSADLDLSPGARTLHLHDDGTVK</sequence>
<dbReference type="PANTHER" id="PTHR16026">
    <property type="entry name" value="CARTILAGE ACIDIC PROTEIN 1"/>
    <property type="match status" value="1"/>
</dbReference>
<dbReference type="InterPro" id="IPR011519">
    <property type="entry name" value="UnbV_ASPIC"/>
</dbReference>
<dbReference type="InterPro" id="IPR027039">
    <property type="entry name" value="Crtac1"/>
</dbReference>
<feature type="chain" id="PRO_5045855892" evidence="2">
    <location>
        <begin position="25"/>
        <end position="637"/>
    </location>
</feature>
<dbReference type="EMBL" id="CP074133">
    <property type="protein sequence ID" value="QUX24846.1"/>
    <property type="molecule type" value="Genomic_DNA"/>
</dbReference>
<reference evidence="4 5" key="1">
    <citation type="submission" date="2021-05" db="EMBL/GenBank/DDBJ databases">
        <title>Direct Submission.</title>
        <authorList>
            <person name="Li K."/>
            <person name="Gao J."/>
        </authorList>
    </citation>
    <scope>NUCLEOTIDE SEQUENCE [LARGE SCALE GENOMIC DNA]</scope>
    <source>
        <strain evidence="4 5">Mg02</strain>
    </source>
</reference>
<gene>
    <name evidence="4" type="ORF">KGD84_11605</name>
</gene>
<dbReference type="InterPro" id="IPR013517">
    <property type="entry name" value="FG-GAP"/>
</dbReference>
<keyword evidence="5" id="KW-1185">Reference proteome</keyword>
<dbReference type="Gene3D" id="2.130.10.130">
    <property type="entry name" value="Integrin alpha, N-terminal"/>
    <property type="match status" value="2"/>
</dbReference>
<proteinExistence type="predicted"/>
<feature type="domain" description="ASPIC/UnbV" evidence="3">
    <location>
        <begin position="558"/>
        <end position="614"/>
    </location>
</feature>
<dbReference type="Pfam" id="PF07593">
    <property type="entry name" value="UnbV_ASPIC"/>
    <property type="match status" value="1"/>
</dbReference>